<evidence type="ECO:0000256" key="8">
    <source>
        <dbReference type="ARBA" id="ARBA00023136"/>
    </source>
</evidence>
<dbReference type="InterPro" id="IPR041020">
    <property type="entry name" value="PH_16"/>
</dbReference>
<evidence type="ECO:0000256" key="9">
    <source>
        <dbReference type="SAM" id="MobiDB-lite"/>
    </source>
</evidence>
<reference evidence="12" key="2">
    <citation type="submission" date="2021-08" db="EMBL/GenBank/DDBJ databases">
        <authorList>
            <person name="Eriksson T."/>
        </authorList>
    </citation>
    <scope>NUCLEOTIDE SEQUENCE</scope>
    <source>
        <strain evidence="12">Stoneville</strain>
        <tissue evidence="12">Whole head</tissue>
    </source>
</reference>
<dbReference type="InterPro" id="IPR046349">
    <property type="entry name" value="C1-like_sf"/>
</dbReference>
<dbReference type="EMBL" id="JABDTM020022607">
    <property type="protein sequence ID" value="KAH0815775.1"/>
    <property type="molecule type" value="Genomic_DNA"/>
</dbReference>
<dbReference type="InterPro" id="IPR044926">
    <property type="entry name" value="RGS_subdomain_2"/>
</dbReference>
<dbReference type="InterPro" id="IPR002219">
    <property type="entry name" value="PKC_DAG/PE"/>
</dbReference>
<dbReference type="CDD" id="cd13329">
    <property type="entry name" value="PH_RhoGEF"/>
    <property type="match status" value="1"/>
</dbReference>
<dbReference type="InterPro" id="IPR000219">
    <property type="entry name" value="DH_dom"/>
</dbReference>
<feature type="region of interest" description="Disordered" evidence="9">
    <location>
        <begin position="1848"/>
        <end position="1930"/>
    </location>
</feature>
<comment type="caution">
    <text evidence="12">The sequence shown here is derived from an EMBL/GenBank/DDBJ whole genome shotgun (WGS) entry which is preliminary data.</text>
</comment>
<feature type="domain" description="DH" evidence="10">
    <location>
        <begin position="1445"/>
        <end position="1640"/>
    </location>
</feature>
<feature type="compositionally biased region" description="Polar residues" evidence="9">
    <location>
        <begin position="1109"/>
        <end position="1127"/>
    </location>
</feature>
<dbReference type="Pfam" id="PF00130">
    <property type="entry name" value="C1_1"/>
    <property type="match status" value="1"/>
</dbReference>
<feature type="compositionally biased region" description="Polar residues" evidence="9">
    <location>
        <begin position="1046"/>
        <end position="1061"/>
    </location>
</feature>
<protein>
    <recommendedName>
        <fullName evidence="14">Rho guanine nucleotide exchange factor 11</fullName>
    </recommendedName>
</protein>
<dbReference type="GO" id="GO:0007186">
    <property type="term" value="P:G protein-coupled receptor signaling pathway"/>
    <property type="evidence" value="ECO:0007669"/>
    <property type="project" value="TreeGrafter"/>
</dbReference>
<keyword evidence="13" id="KW-1185">Reference proteome</keyword>
<evidence type="ECO:0000256" key="7">
    <source>
        <dbReference type="ARBA" id="ARBA00022833"/>
    </source>
</evidence>
<feature type="domain" description="Phorbol-ester/DAG-type" evidence="11">
    <location>
        <begin position="700"/>
        <end position="750"/>
    </location>
</feature>
<name>A0A8J6HJH0_TENMO</name>
<feature type="compositionally biased region" description="Basic and acidic residues" evidence="9">
    <location>
        <begin position="1062"/>
        <end position="1081"/>
    </location>
</feature>
<evidence type="ECO:0000259" key="11">
    <source>
        <dbReference type="PROSITE" id="PS50081"/>
    </source>
</evidence>
<evidence type="ECO:0000313" key="13">
    <source>
        <dbReference type="Proteomes" id="UP000719412"/>
    </source>
</evidence>
<feature type="region of interest" description="Disordered" evidence="9">
    <location>
        <begin position="173"/>
        <end position="233"/>
    </location>
</feature>
<proteinExistence type="predicted"/>
<feature type="compositionally biased region" description="Basic and acidic residues" evidence="9">
    <location>
        <begin position="1848"/>
        <end position="1862"/>
    </location>
</feature>
<keyword evidence="5" id="KW-0597">Phosphoprotein</keyword>
<dbReference type="Proteomes" id="UP000719412">
    <property type="component" value="Unassembled WGS sequence"/>
</dbReference>
<dbReference type="GO" id="GO:0005085">
    <property type="term" value="F:guanyl-nucleotide exchange factor activity"/>
    <property type="evidence" value="ECO:0007669"/>
    <property type="project" value="InterPro"/>
</dbReference>
<feature type="compositionally biased region" description="Basic and acidic residues" evidence="9">
    <location>
        <begin position="1303"/>
        <end position="1317"/>
    </location>
</feature>
<dbReference type="Pfam" id="PF00621">
    <property type="entry name" value="RhoGEF"/>
    <property type="match status" value="1"/>
</dbReference>
<dbReference type="SUPFAM" id="SSF48065">
    <property type="entry name" value="DBL homology domain (DH-domain)"/>
    <property type="match status" value="1"/>
</dbReference>
<keyword evidence="4" id="KW-0963">Cytoplasm</keyword>
<dbReference type="Gene3D" id="2.30.29.30">
    <property type="entry name" value="Pleckstrin-homology domain (PH domain)/Phosphotyrosine-binding domain (PTB)"/>
    <property type="match status" value="1"/>
</dbReference>
<dbReference type="GO" id="GO:0001664">
    <property type="term" value="F:G protein-coupled receptor binding"/>
    <property type="evidence" value="ECO:0007669"/>
    <property type="project" value="TreeGrafter"/>
</dbReference>
<keyword evidence="3" id="KW-0343">GTPase activation</keyword>
<feature type="compositionally biased region" description="Basic residues" evidence="9">
    <location>
        <begin position="912"/>
        <end position="925"/>
    </location>
</feature>
<evidence type="ECO:0000256" key="6">
    <source>
        <dbReference type="ARBA" id="ARBA00022723"/>
    </source>
</evidence>
<feature type="compositionally biased region" description="Basic and acidic residues" evidence="9">
    <location>
        <begin position="2140"/>
        <end position="2151"/>
    </location>
</feature>
<feature type="region of interest" description="Disordered" evidence="9">
    <location>
        <begin position="1802"/>
        <end position="1829"/>
    </location>
</feature>
<feature type="region of interest" description="Disordered" evidence="9">
    <location>
        <begin position="1277"/>
        <end position="1422"/>
    </location>
</feature>
<feature type="compositionally biased region" description="Polar residues" evidence="9">
    <location>
        <begin position="889"/>
        <end position="907"/>
    </location>
</feature>
<feature type="compositionally biased region" description="Low complexity" evidence="9">
    <location>
        <begin position="12"/>
        <end position="29"/>
    </location>
</feature>
<keyword evidence="6" id="KW-0479">Metal-binding</keyword>
<feature type="compositionally biased region" description="Polar residues" evidence="9">
    <location>
        <begin position="224"/>
        <end position="233"/>
    </location>
</feature>
<dbReference type="InterPro" id="IPR036305">
    <property type="entry name" value="RGS_sf"/>
</dbReference>
<feature type="region of interest" description="Disordered" evidence="9">
    <location>
        <begin position="339"/>
        <end position="434"/>
    </location>
</feature>
<evidence type="ECO:0000256" key="5">
    <source>
        <dbReference type="ARBA" id="ARBA00022553"/>
    </source>
</evidence>
<feature type="region of interest" description="Disordered" evidence="9">
    <location>
        <begin position="881"/>
        <end position="958"/>
    </location>
</feature>
<dbReference type="Pfam" id="PF17838">
    <property type="entry name" value="PH_16"/>
    <property type="match status" value="1"/>
</dbReference>
<dbReference type="Pfam" id="PF09128">
    <property type="entry name" value="RGS-like"/>
    <property type="match status" value="1"/>
</dbReference>
<dbReference type="GO" id="GO:0046872">
    <property type="term" value="F:metal ion binding"/>
    <property type="evidence" value="ECO:0007669"/>
    <property type="project" value="UniProtKB-KW"/>
</dbReference>
<feature type="compositionally biased region" description="Polar residues" evidence="9">
    <location>
        <begin position="199"/>
        <end position="213"/>
    </location>
</feature>
<feature type="region of interest" description="Disordered" evidence="9">
    <location>
        <begin position="2113"/>
        <end position="2151"/>
    </location>
</feature>
<dbReference type="GO" id="GO:0005096">
    <property type="term" value="F:GTPase activator activity"/>
    <property type="evidence" value="ECO:0007669"/>
    <property type="project" value="UniProtKB-KW"/>
</dbReference>
<evidence type="ECO:0000256" key="2">
    <source>
        <dbReference type="ARBA" id="ARBA00004496"/>
    </source>
</evidence>
<dbReference type="Gene3D" id="1.10.167.10">
    <property type="entry name" value="Regulator of G-protein Signalling 4, domain 2"/>
    <property type="match status" value="1"/>
</dbReference>
<feature type="compositionally biased region" description="Polar residues" evidence="9">
    <location>
        <begin position="1"/>
        <end position="11"/>
    </location>
</feature>
<dbReference type="PROSITE" id="PS00479">
    <property type="entry name" value="ZF_DAG_PE_1"/>
    <property type="match status" value="1"/>
</dbReference>
<dbReference type="InterPro" id="IPR035899">
    <property type="entry name" value="DBL_dom_sf"/>
</dbReference>
<dbReference type="SMART" id="SM00325">
    <property type="entry name" value="RhoGEF"/>
    <property type="match status" value="1"/>
</dbReference>
<keyword evidence="7" id="KW-0862">Zinc</keyword>
<dbReference type="PROSITE" id="PS50081">
    <property type="entry name" value="ZF_DAG_PE_2"/>
    <property type="match status" value="1"/>
</dbReference>
<evidence type="ECO:0000256" key="1">
    <source>
        <dbReference type="ARBA" id="ARBA00004370"/>
    </source>
</evidence>
<feature type="compositionally biased region" description="Low complexity" evidence="9">
    <location>
        <begin position="184"/>
        <end position="194"/>
    </location>
</feature>
<evidence type="ECO:0000256" key="4">
    <source>
        <dbReference type="ARBA" id="ARBA00022490"/>
    </source>
</evidence>
<dbReference type="Gene3D" id="3.30.60.20">
    <property type="match status" value="1"/>
</dbReference>
<dbReference type="GO" id="GO:0016020">
    <property type="term" value="C:membrane"/>
    <property type="evidence" value="ECO:0007669"/>
    <property type="project" value="UniProtKB-SubCell"/>
</dbReference>
<dbReference type="GO" id="GO:0005737">
    <property type="term" value="C:cytoplasm"/>
    <property type="evidence" value="ECO:0007669"/>
    <property type="project" value="UniProtKB-SubCell"/>
</dbReference>
<evidence type="ECO:0000313" key="12">
    <source>
        <dbReference type="EMBL" id="KAH0815775.1"/>
    </source>
</evidence>
<dbReference type="InterPro" id="IPR011993">
    <property type="entry name" value="PH-like_dom_sf"/>
</dbReference>
<evidence type="ECO:0000256" key="3">
    <source>
        <dbReference type="ARBA" id="ARBA00022468"/>
    </source>
</evidence>
<dbReference type="PANTHER" id="PTHR45872">
    <property type="entry name" value="RHO GUANINE NUCLEOTIDE EXCHANGE FACTOR 2, ISOFORM D"/>
    <property type="match status" value="1"/>
</dbReference>
<feature type="region of interest" description="Disordered" evidence="9">
    <location>
        <begin position="1"/>
        <end position="33"/>
    </location>
</feature>
<dbReference type="PANTHER" id="PTHR45872:SF2">
    <property type="entry name" value="RHO GUANINE NUCLEOTIDE EXCHANGE FACTOR 2, ISOFORM D"/>
    <property type="match status" value="1"/>
</dbReference>
<feature type="compositionally biased region" description="Low complexity" evidence="9">
    <location>
        <begin position="350"/>
        <end position="361"/>
    </location>
</feature>
<comment type="subcellular location">
    <subcellularLocation>
        <location evidence="2">Cytoplasm</location>
    </subcellularLocation>
    <subcellularLocation>
        <location evidence="1">Membrane</location>
    </subcellularLocation>
</comment>
<feature type="region of interest" description="Disordered" evidence="9">
    <location>
        <begin position="83"/>
        <end position="109"/>
    </location>
</feature>
<evidence type="ECO:0008006" key="14">
    <source>
        <dbReference type="Google" id="ProtNLM"/>
    </source>
</evidence>
<accession>A0A8J6HJH0</accession>
<feature type="region of interest" description="Disordered" evidence="9">
    <location>
        <begin position="1046"/>
        <end position="1128"/>
    </location>
</feature>
<dbReference type="InterPro" id="IPR015212">
    <property type="entry name" value="RGS-like_dom"/>
</dbReference>
<keyword evidence="8" id="KW-0472">Membrane</keyword>
<dbReference type="SUPFAM" id="SSF57889">
    <property type="entry name" value="Cysteine-rich domain"/>
    <property type="match status" value="1"/>
</dbReference>
<reference evidence="12" key="1">
    <citation type="journal article" date="2020" name="J Insects Food Feed">
        <title>The yellow mealworm (Tenebrio molitor) genome: a resource for the emerging insects as food and feed industry.</title>
        <authorList>
            <person name="Eriksson T."/>
            <person name="Andere A."/>
            <person name="Kelstrup H."/>
            <person name="Emery V."/>
            <person name="Picard C."/>
        </authorList>
    </citation>
    <scope>NUCLEOTIDE SEQUENCE</scope>
    <source>
        <strain evidence="12">Stoneville</strain>
        <tissue evidence="12">Whole head</tissue>
    </source>
</reference>
<feature type="compositionally biased region" description="Polar residues" evidence="9">
    <location>
        <begin position="1335"/>
        <end position="1347"/>
    </location>
</feature>
<feature type="compositionally biased region" description="Acidic residues" evidence="9">
    <location>
        <begin position="1894"/>
        <end position="1914"/>
    </location>
</feature>
<dbReference type="SUPFAM" id="SSF50729">
    <property type="entry name" value="PH domain-like"/>
    <property type="match status" value="1"/>
</dbReference>
<organism evidence="12 13">
    <name type="scientific">Tenebrio molitor</name>
    <name type="common">Yellow mealworm beetle</name>
    <dbReference type="NCBI Taxonomy" id="7067"/>
    <lineage>
        <taxon>Eukaryota</taxon>
        <taxon>Metazoa</taxon>
        <taxon>Ecdysozoa</taxon>
        <taxon>Arthropoda</taxon>
        <taxon>Hexapoda</taxon>
        <taxon>Insecta</taxon>
        <taxon>Pterygota</taxon>
        <taxon>Neoptera</taxon>
        <taxon>Endopterygota</taxon>
        <taxon>Coleoptera</taxon>
        <taxon>Polyphaga</taxon>
        <taxon>Cucujiformia</taxon>
        <taxon>Tenebrionidae</taxon>
        <taxon>Tenebrio</taxon>
    </lineage>
</organism>
<dbReference type="PROSITE" id="PS50010">
    <property type="entry name" value="DH_2"/>
    <property type="match status" value="1"/>
</dbReference>
<dbReference type="SUPFAM" id="SSF48097">
    <property type="entry name" value="Regulator of G-protein signaling, RGS"/>
    <property type="match status" value="1"/>
</dbReference>
<feature type="compositionally biased region" description="Polar residues" evidence="9">
    <location>
        <begin position="1377"/>
        <end position="1396"/>
    </location>
</feature>
<sequence length="2151" mass="241724">MSWVQSANGSTRRSSPIPALSPASRPSSLMDTHNQSITHVVQVVVNRDERGYGMKVSGDNPVYVQSVKEASSQVVLTVQQRTGTQKVMGSPSVHNRPLTTPSRITGPQPVDHEKQYQLQLEKEQHYRLMIEKERRYIDLLRSQLASCPDEKKYSELTKTEKNLQTLQAMLLRSQNEHSPPPSNSPVNPLSTSLPRKNRVPSTVSSPNGNSELQSPPPLPKRNQRPSTVDTLNNRHLPYLNGKILETNAFLNNEINANVRQVEGEEAAARRPPRMKFHMNSEDARLVDNPLYSDQPPPLPPRVPLSAPIIGNEPDAVNSINKQMSYPLVATCATLVNDYSPNPTHHRTKSSPESLSALSAADASRKMTASESMNDLRQEGWDNADTPPGTPPPPYPSPPSSRRRPYSSTESGDNMFDETIGDCSSPDVSPFRGTNRILANSSPIHAATPQTTQQPIISMEDDEISDNELSQLEDHGHFKSLARLWEHLPHLAVFMNYILSNSDPNSLLFYLLTDLYKEGNAKEMRKWAFEIHSCFLVPGAPLRLGNVDENIAREIDDVLTREFDKEEILRKIFWKARSRAKEDLTKLLVDFQQKRTAGLGTIFGPPDQVLLDVYHDKTKETKLYESLFLEKLEPFLEEIEKENYDPKRYYTAAALTTVLTRLFGIRPPSHTIDRCPTFVSKEKSFRTKFIGKYSRKLNIQGHQYVAQQYYTVIACNHCHHIIYGIGPQGYQCSVCLINLHRLCVKLYDDTCPGPINKKDRGIGKFIRIRHELDNRRKHSSHFIMMEREKRQAEEKDNSMEQCESGQISLIDLFEFKRPQLALNSKNGIIVIRLLSSKLRTAQHVQDPQLSPFTEQIAKQLDDICGMQADVRNANMTSFKNKITNRKQKNSKSVNGQSVGNGSPDTESAPTGKKQQKSGKHRNRGSKKVADKGSGPANPENTSSSAVTPPALDSVDPNDIIPTDDLELADVVLRTNVSTEVVEQNLKNSNQKRFSDGFVIENGAHGVLLTRAVSGILGPEELYTNDKTSKKGRRLSDLFRHGTLKTTNSLENLNMKQSDSTTAKTERDTAKATGVDKGDVDPKTKRHKKGSSYPMANTKSATTKEAKNAKNTEQVQATKQSSDSSSNSYLKRVKSKIYKTKTENNGILPSKTNVSKKNTNCERIPEDVEVRKSTNFDFPLIRQSSNLEQICSRTFGVTKSSSNTGIADIDDGIAKKPILAKAKSSSAINLNLLRMRRNRILEQVKEKRCKDVFDEFDFIAFGGFRDKFGGSQKITATEDAQLKYQPRIDSDLGETKPSQPVSRSGSDRRPDIVREEIVKNAEGGASGDHGQNKQENDTSTTNNVASFPSANKKKASSNINRSESVKESTEKRKQRRNISDPSHNTTSGRLSESPSNSGDVVITDGGGGGGDRKPSSDWESDTEMEPVNWQKLFPEEELRNLQPHEKKRQDVINELFHTENSHVRNLRVLCDIFHKALQDSHVLKADEINLIFPNIREMYDVHTKFNKEMKRRRREDPLVGNLGDMLVNMFGGSSGESLQKAAAVFCERQQLALEFIKERRKRDSKFDAVLVECEKRRQCRRLPLQGIVPTEMQRLSKYPLLLERLISSVEANTTSPHAQEELIKLRRAHNFSKEILNYVNEAAKVAFNKARLEDIQRHLDTTNFERSDHPITQEFKTLDLTRYKLIREGNMQLRRGNKAAVPVHVLLLEEAIVILHKEGDRFLLKFFQSGSSTQPQPLSPIIKMSTLLVRNNAACKKALFLVNTSMNGTQMYDLFADDDINRDVGQCNMWPPPLPMVPVRRQSLTSEYEDEQTGSQPERRSSLNNLSPSGEKRRGSLIIRWFKHFSDAADAHNRREGKTKRPEPQPDSDESETVQELPSARDVAERAETIGGADNAPEDEEEDDEQVFSDAQEEGSADTKEVASSSEGGGVQTKITVDEWPLIQPSQVHVEVPPVHTAESRLTPLEQIRRKDEEVRRALEDKEGLVADLLSIPREHFHLIADMASDTQETRPSKDLAERVLAAVYQVDQLHLAVNEALNVTEATAISATGGKHLACQSQEVLQPTISPPSIPANHVRDVANSLSTQLTTLLSDVKQVEEERDRLRKELYRLRERLHEQQMLHGPNEDNVSQSPIPEPQSDLDSIKESPAEPES</sequence>
<dbReference type="CDD" id="cd00160">
    <property type="entry name" value="RhoGEF"/>
    <property type="match status" value="1"/>
</dbReference>
<dbReference type="SMART" id="SM00109">
    <property type="entry name" value="C1"/>
    <property type="match status" value="1"/>
</dbReference>
<gene>
    <name evidence="12" type="ORF">GEV33_007016</name>
</gene>
<feature type="compositionally biased region" description="Pro residues" evidence="9">
    <location>
        <begin position="387"/>
        <end position="398"/>
    </location>
</feature>
<evidence type="ECO:0000259" key="10">
    <source>
        <dbReference type="PROSITE" id="PS50010"/>
    </source>
</evidence>
<dbReference type="Gene3D" id="1.20.900.10">
    <property type="entry name" value="Dbl homology (DH) domain"/>
    <property type="match status" value="1"/>
</dbReference>